<dbReference type="Pfam" id="PF02583">
    <property type="entry name" value="Trns_repr_metal"/>
    <property type="match status" value="1"/>
</dbReference>
<name>A0A2H0WQ51_9BACT</name>
<dbReference type="PANTHER" id="PTHR33677:SF3">
    <property type="entry name" value="COPPER-SENSING TRANSCRIPTIONAL REPRESSOR RICR"/>
    <property type="match status" value="1"/>
</dbReference>
<gene>
    <name evidence="1" type="ORF">COT64_00965</name>
</gene>
<evidence type="ECO:0000313" key="1">
    <source>
        <dbReference type="EMBL" id="PIS14745.1"/>
    </source>
</evidence>
<reference evidence="2" key="1">
    <citation type="submission" date="2017-09" db="EMBL/GenBank/DDBJ databases">
        <title>Depth-based differentiation of microbial function through sediment-hosted aquifers and enrichment of novel symbionts in the deep terrestrial subsurface.</title>
        <authorList>
            <person name="Probst A.J."/>
            <person name="Ladd B."/>
            <person name="Jarett J.K."/>
            <person name="Geller-Mcgrath D.E."/>
            <person name="Sieber C.M.K."/>
            <person name="Emerson J.B."/>
            <person name="Anantharaman K."/>
            <person name="Thomas B.C."/>
            <person name="Malmstrom R."/>
            <person name="Stieglmeier M."/>
            <person name="Klingl A."/>
            <person name="Woyke T."/>
            <person name="Ryan C.M."/>
            <person name="Banfield J.F."/>
        </authorList>
    </citation>
    <scope>NUCLEOTIDE SEQUENCE [LARGE SCALE GENOMIC DNA]</scope>
</reference>
<sequence length="88" mass="10176">MKKDNKEILNRLSYLEGHCGAVRRMVEEGKYCIEVIHQIEAVEAALKKVKEKILENHLKTCVTTAIQGKDKIKRKKVIGELLEIFKKK</sequence>
<comment type="caution">
    <text evidence="1">The sequence shown here is derived from an EMBL/GenBank/DDBJ whole genome shotgun (WGS) entry which is preliminary data.</text>
</comment>
<dbReference type="GO" id="GO:0045892">
    <property type="term" value="P:negative regulation of DNA-templated transcription"/>
    <property type="evidence" value="ECO:0007669"/>
    <property type="project" value="UniProtKB-ARBA"/>
</dbReference>
<organism evidence="1 2">
    <name type="scientific">Candidatus Shapirobacteria bacterium CG09_land_8_20_14_0_10_39_12</name>
    <dbReference type="NCBI Taxonomy" id="1974885"/>
    <lineage>
        <taxon>Bacteria</taxon>
        <taxon>Candidatus Shapironibacteriota</taxon>
    </lineage>
</organism>
<dbReference type="PANTHER" id="PTHR33677">
    <property type="entry name" value="TRANSCRIPTIONAL REPRESSOR FRMR-RELATED"/>
    <property type="match status" value="1"/>
</dbReference>
<protein>
    <submittedName>
        <fullName evidence="1">Transcriptional regulator</fullName>
    </submittedName>
</protein>
<dbReference type="EMBL" id="PEZI01000024">
    <property type="protein sequence ID" value="PIS14745.1"/>
    <property type="molecule type" value="Genomic_DNA"/>
</dbReference>
<dbReference type="InterPro" id="IPR038390">
    <property type="entry name" value="Metal_Tscrpt_repr_sf"/>
</dbReference>
<dbReference type="Proteomes" id="UP000230775">
    <property type="component" value="Unassembled WGS sequence"/>
</dbReference>
<dbReference type="GO" id="GO:0046872">
    <property type="term" value="F:metal ion binding"/>
    <property type="evidence" value="ECO:0007669"/>
    <property type="project" value="InterPro"/>
</dbReference>
<evidence type="ECO:0000313" key="2">
    <source>
        <dbReference type="Proteomes" id="UP000230775"/>
    </source>
</evidence>
<dbReference type="AlphaFoldDB" id="A0A2H0WQ51"/>
<dbReference type="InterPro" id="IPR003735">
    <property type="entry name" value="Metal_Tscrpt_repr"/>
</dbReference>
<accession>A0A2H0WQ51</accession>
<dbReference type="Gene3D" id="1.20.58.1000">
    <property type="entry name" value="Metal-sensitive repressor, helix protomer"/>
    <property type="match status" value="1"/>
</dbReference>
<proteinExistence type="predicted"/>
<dbReference type="GO" id="GO:0003677">
    <property type="term" value="F:DNA binding"/>
    <property type="evidence" value="ECO:0007669"/>
    <property type="project" value="InterPro"/>
</dbReference>